<dbReference type="PANTHER" id="PTHR43270:SF8">
    <property type="entry name" value="DI- AND TRIPEPTIDASE DUG2-RELATED"/>
    <property type="match status" value="1"/>
</dbReference>
<dbReference type="SUPFAM" id="SSF53187">
    <property type="entry name" value="Zn-dependent exopeptidases"/>
    <property type="match status" value="1"/>
</dbReference>
<keyword evidence="1" id="KW-0645">Protease</keyword>
<evidence type="ECO:0000256" key="3">
    <source>
        <dbReference type="ARBA" id="ARBA00022801"/>
    </source>
</evidence>
<dbReference type="InterPro" id="IPR002933">
    <property type="entry name" value="Peptidase_M20"/>
</dbReference>
<dbReference type="EMBL" id="JBHUKU010000017">
    <property type="protein sequence ID" value="MFD2462690.1"/>
    <property type="molecule type" value="Genomic_DNA"/>
</dbReference>
<dbReference type="RefSeq" id="WP_345403950.1">
    <property type="nucleotide sequence ID" value="NZ_BAABHG010000015.1"/>
</dbReference>
<evidence type="ECO:0000256" key="1">
    <source>
        <dbReference type="ARBA" id="ARBA00022670"/>
    </source>
</evidence>
<dbReference type="PANTHER" id="PTHR43270">
    <property type="entry name" value="BETA-ALA-HIS DIPEPTIDASE"/>
    <property type="match status" value="1"/>
</dbReference>
<dbReference type="Pfam" id="PF01546">
    <property type="entry name" value="Peptidase_M20"/>
    <property type="match status" value="1"/>
</dbReference>
<evidence type="ECO:0000259" key="4">
    <source>
        <dbReference type="Pfam" id="PF07687"/>
    </source>
</evidence>
<dbReference type="Proteomes" id="UP001597419">
    <property type="component" value="Unassembled WGS sequence"/>
</dbReference>
<feature type="domain" description="Peptidase M20 dimerisation" evidence="4">
    <location>
        <begin position="204"/>
        <end position="360"/>
    </location>
</feature>
<keyword evidence="6" id="KW-1185">Reference proteome</keyword>
<gene>
    <name evidence="5" type="ORF">ACFSYJ_29055</name>
</gene>
<evidence type="ECO:0000313" key="6">
    <source>
        <dbReference type="Proteomes" id="UP001597419"/>
    </source>
</evidence>
<proteinExistence type="predicted"/>
<keyword evidence="2" id="KW-0479">Metal-binding</keyword>
<name>A0ABW5GPC5_9PSEU</name>
<keyword evidence="3" id="KW-0378">Hydrolase</keyword>
<dbReference type="InterPro" id="IPR051458">
    <property type="entry name" value="Cyt/Met_Dipeptidase"/>
</dbReference>
<organism evidence="5 6">
    <name type="scientific">Amycolatopsis samaneae</name>
    <dbReference type="NCBI Taxonomy" id="664691"/>
    <lineage>
        <taxon>Bacteria</taxon>
        <taxon>Bacillati</taxon>
        <taxon>Actinomycetota</taxon>
        <taxon>Actinomycetes</taxon>
        <taxon>Pseudonocardiales</taxon>
        <taxon>Pseudonocardiaceae</taxon>
        <taxon>Amycolatopsis</taxon>
    </lineage>
</organism>
<comment type="caution">
    <text evidence="5">The sequence shown here is derived from an EMBL/GenBank/DDBJ whole genome shotgun (WGS) entry which is preliminary data.</text>
</comment>
<accession>A0ABW5GPC5</accession>
<sequence>MVVATENVGWSGALPELTSYLQAQRDRLVEELCEFVRIPGVAADDPAAVRRTAEAVAAKCEKSGLGARIEETSGNPVVVASVGPDDAPLRLLTYGHYDVFPVRGQAGWETEPFEPTLRGDRIYGRGTGDSKAQFLAHLNALEWWQRHGGGVPIKVTMVLEGEEEIGSPHLPEFVERNRDELAADLCVYSDGAMLGGDQPAILFGSRGALCMDFVAHGPDRPLHSGNFGGTVTNPILRLSRLFTEMLAPNGDLAVPGVERGLPEVTAAERAALDRMVFDEVAFVGQTGQKPLPVQFGEAYYERLLYKPSFNVSGLSGGQTDVLKTLVPTEALAKVDLRLVGEQDPDAVLEAIRAFVQERGYDDIEVRKLFSQPPSRTPIEHPYADVVQEAVEIAFGRPVARVPSLAGTTPDWVFTKLLGLPTFMVPFGPVDENHHGPNESAKISLYLGGIRTIANLIALLAVHQERKRA</sequence>
<dbReference type="Gene3D" id="3.40.630.10">
    <property type="entry name" value="Zn peptidases"/>
    <property type="match status" value="1"/>
</dbReference>
<evidence type="ECO:0000256" key="2">
    <source>
        <dbReference type="ARBA" id="ARBA00022723"/>
    </source>
</evidence>
<reference evidence="6" key="1">
    <citation type="journal article" date="2019" name="Int. J. Syst. Evol. Microbiol.">
        <title>The Global Catalogue of Microorganisms (GCM) 10K type strain sequencing project: providing services to taxonomists for standard genome sequencing and annotation.</title>
        <authorList>
            <consortium name="The Broad Institute Genomics Platform"/>
            <consortium name="The Broad Institute Genome Sequencing Center for Infectious Disease"/>
            <person name="Wu L."/>
            <person name="Ma J."/>
        </authorList>
    </citation>
    <scope>NUCLEOTIDE SEQUENCE [LARGE SCALE GENOMIC DNA]</scope>
    <source>
        <strain evidence="6">CGMCC 4.7643</strain>
    </source>
</reference>
<dbReference type="Gene3D" id="3.30.70.360">
    <property type="match status" value="1"/>
</dbReference>
<dbReference type="Pfam" id="PF07687">
    <property type="entry name" value="M20_dimer"/>
    <property type="match status" value="1"/>
</dbReference>
<protein>
    <submittedName>
        <fullName evidence="5">M20/M25/M40 family metallo-hydrolase</fullName>
    </submittedName>
</protein>
<dbReference type="InterPro" id="IPR011650">
    <property type="entry name" value="Peptidase_M20_dimer"/>
</dbReference>
<evidence type="ECO:0000313" key="5">
    <source>
        <dbReference type="EMBL" id="MFD2462690.1"/>
    </source>
</evidence>